<dbReference type="EMBL" id="NRRV01000023">
    <property type="protein sequence ID" value="MBK1631206.1"/>
    <property type="molecule type" value="Genomic_DNA"/>
</dbReference>
<evidence type="ECO:0000259" key="1">
    <source>
        <dbReference type="Pfam" id="PF12728"/>
    </source>
</evidence>
<dbReference type="RefSeq" id="WP_200237048.1">
    <property type="nucleotide sequence ID" value="NZ_NRRV01000023.1"/>
</dbReference>
<sequence>MHAHPTTQHAPYADAAPLRPFLTERQAAAYLAISPRTLQSWRVRGGGPRYVKVGANVRYRAEDLTAWVEDQNRANTSDNGPAAA</sequence>
<gene>
    <name evidence="2" type="ORF">CKO31_10740</name>
</gene>
<reference evidence="2 3" key="1">
    <citation type="journal article" date="2020" name="Microorganisms">
        <title>Osmotic Adaptation and Compatible Solute Biosynthesis of Phototrophic Bacteria as Revealed from Genome Analyses.</title>
        <authorList>
            <person name="Imhoff J.F."/>
            <person name="Rahn T."/>
            <person name="Kunzel S."/>
            <person name="Keller A."/>
            <person name="Neulinger S.C."/>
        </authorList>
    </citation>
    <scope>NUCLEOTIDE SEQUENCE [LARGE SCALE GENOMIC DNA]</scope>
    <source>
        <strain evidence="2 3">DSM 6210</strain>
    </source>
</reference>
<dbReference type="Gene3D" id="1.10.10.10">
    <property type="entry name" value="Winged helix-like DNA-binding domain superfamily/Winged helix DNA-binding domain"/>
    <property type="match status" value="1"/>
</dbReference>
<dbReference type="InterPro" id="IPR009061">
    <property type="entry name" value="DNA-bd_dom_put_sf"/>
</dbReference>
<keyword evidence="3" id="KW-1185">Reference proteome</keyword>
<feature type="domain" description="Helix-turn-helix" evidence="1">
    <location>
        <begin position="21"/>
        <end position="71"/>
    </location>
</feature>
<dbReference type="SUPFAM" id="SSF46955">
    <property type="entry name" value="Putative DNA-binding domain"/>
    <property type="match status" value="1"/>
</dbReference>
<name>A0ABS1CH04_9GAMM</name>
<protein>
    <recommendedName>
        <fullName evidence="1">Helix-turn-helix domain-containing protein</fullName>
    </recommendedName>
</protein>
<organism evidence="2 3">
    <name type="scientific">Thiohalocapsa halophila</name>
    <dbReference type="NCBI Taxonomy" id="69359"/>
    <lineage>
        <taxon>Bacteria</taxon>
        <taxon>Pseudomonadati</taxon>
        <taxon>Pseudomonadota</taxon>
        <taxon>Gammaproteobacteria</taxon>
        <taxon>Chromatiales</taxon>
        <taxon>Chromatiaceae</taxon>
        <taxon>Thiohalocapsa</taxon>
    </lineage>
</organism>
<dbReference type="Pfam" id="PF12728">
    <property type="entry name" value="HTH_17"/>
    <property type="match status" value="1"/>
</dbReference>
<dbReference type="Proteomes" id="UP000748752">
    <property type="component" value="Unassembled WGS sequence"/>
</dbReference>
<dbReference type="InterPro" id="IPR041657">
    <property type="entry name" value="HTH_17"/>
</dbReference>
<evidence type="ECO:0000313" key="3">
    <source>
        <dbReference type="Proteomes" id="UP000748752"/>
    </source>
</evidence>
<proteinExistence type="predicted"/>
<comment type="caution">
    <text evidence="2">The sequence shown here is derived from an EMBL/GenBank/DDBJ whole genome shotgun (WGS) entry which is preliminary data.</text>
</comment>
<dbReference type="InterPro" id="IPR036388">
    <property type="entry name" value="WH-like_DNA-bd_sf"/>
</dbReference>
<accession>A0ABS1CH04</accession>
<evidence type="ECO:0000313" key="2">
    <source>
        <dbReference type="EMBL" id="MBK1631206.1"/>
    </source>
</evidence>